<reference evidence="4 5" key="1">
    <citation type="submission" date="2018-12" db="EMBL/GenBank/DDBJ databases">
        <title>Draft genome sequence of Xylaria grammica IHI A82.</title>
        <authorList>
            <person name="Buettner E."/>
            <person name="Kellner H."/>
        </authorList>
    </citation>
    <scope>NUCLEOTIDE SEQUENCE [LARGE SCALE GENOMIC DNA]</scope>
    <source>
        <strain evidence="4 5">IHI A82</strain>
    </source>
</reference>
<evidence type="ECO:0000256" key="2">
    <source>
        <dbReference type="SAM" id="MobiDB-lite"/>
    </source>
</evidence>
<feature type="domain" description="RRM" evidence="3">
    <location>
        <begin position="380"/>
        <end position="451"/>
    </location>
</feature>
<feature type="compositionally biased region" description="Polar residues" evidence="2">
    <location>
        <begin position="261"/>
        <end position="288"/>
    </location>
</feature>
<feature type="region of interest" description="Disordered" evidence="2">
    <location>
        <begin position="72"/>
        <end position="148"/>
    </location>
</feature>
<feature type="region of interest" description="Disordered" evidence="2">
    <location>
        <begin position="158"/>
        <end position="177"/>
    </location>
</feature>
<feature type="region of interest" description="Disordered" evidence="2">
    <location>
        <begin position="761"/>
        <end position="788"/>
    </location>
</feature>
<evidence type="ECO:0000313" key="5">
    <source>
        <dbReference type="Proteomes" id="UP000286045"/>
    </source>
</evidence>
<accession>A0A439CQH6</accession>
<feature type="region of interest" description="Disordered" evidence="2">
    <location>
        <begin position="1"/>
        <end position="23"/>
    </location>
</feature>
<dbReference type="AlphaFoldDB" id="A0A439CQH6"/>
<dbReference type="InterPro" id="IPR000504">
    <property type="entry name" value="RRM_dom"/>
</dbReference>
<evidence type="ECO:0000313" key="4">
    <source>
        <dbReference type="EMBL" id="RWA04415.1"/>
    </source>
</evidence>
<feature type="compositionally biased region" description="Basic and acidic residues" evidence="2">
    <location>
        <begin position="448"/>
        <end position="483"/>
    </location>
</feature>
<feature type="compositionally biased region" description="Polar residues" evidence="2">
    <location>
        <begin position="763"/>
        <end position="773"/>
    </location>
</feature>
<dbReference type="SMART" id="SM00360">
    <property type="entry name" value="RRM"/>
    <property type="match status" value="1"/>
</dbReference>
<proteinExistence type="predicted"/>
<evidence type="ECO:0000256" key="1">
    <source>
        <dbReference type="PROSITE-ProRule" id="PRU00176"/>
    </source>
</evidence>
<dbReference type="InterPro" id="IPR052600">
    <property type="entry name" value="Nuc_rcpt_coact/corep"/>
</dbReference>
<dbReference type="Gene3D" id="3.30.70.330">
    <property type="match status" value="1"/>
</dbReference>
<gene>
    <name evidence="4" type="ORF">EKO27_g10690</name>
</gene>
<keyword evidence="1" id="KW-0694">RNA-binding</keyword>
<organism evidence="4 5">
    <name type="scientific">Xylaria grammica</name>
    <dbReference type="NCBI Taxonomy" id="363999"/>
    <lineage>
        <taxon>Eukaryota</taxon>
        <taxon>Fungi</taxon>
        <taxon>Dikarya</taxon>
        <taxon>Ascomycota</taxon>
        <taxon>Pezizomycotina</taxon>
        <taxon>Sordariomycetes</taxon>
        <taxon>Xylariomycetidae</taxon>
        <taxon>Xylariales</taxon>
        <taxon>Xylariaceae</taxon>
        <taxon>Xylaria</taxon>
    </lineage>
</organism>
<dbReference type="PROSITE" id="PS50102">
    <property type="entry name" value="RRM"/>
    <property type="match status" value="1"/>
</dbReference>
<dbReference type="InterPro" id="IPR012677">
    <property type="entry name" value="Nucleotide-bd_a/b_plait_sf"/>
</dbReference>
<sequence>MTGNSPRVWAAADMDPVSPAPVHPSSPIMVPTLQDQADMYFDIPFSGSDSVTLAVETIPRVSNVDEQTHVPAAAVPDSTQNNAPDTRPVDLTSTDPDTAGDAVTERGGPASVGVGVENMREAETSQSDATEAEQDVSMSTESTPNPDVPAQLDITASTTGGSPSISQASIAPNSIPLPKPIPQPPHKFLEGGQIAPNGAHAQLSQPLDEQPLVNNHHSSEVLIANTTARSTGGDNDVAYNRVARSIPNGNVLPQSMLLPSKSPTPRQVSMQPYHPTNESSSGIAQFNSTPLPSSNGLALGAYIAATLGTADHYASATSIPSVTSGVNYTIPASQPDSPYGKLTADRPPLSNHQKQRWDAFLQDERRYVSDAKWDMFPDGSRIFIGNLSSERISKRDVFDLFSNYGRLAQISLKQAYGFVQYHTVAEGQVAMENLQGVDLGGKKINLELSRTQKKDGEGNRTNRGKRDSDRQDGNRGRREDYRPSRLPSPRRSNHQKQPSYNSNKRGRSYQEGSYPDDRRRSQSPGSGSRDLYRRRSVSPYHQHTPVYDTSLHRRYGARVPDVLFLVRDVTHDFVSWVQDAFSGHGLIVEIMYLGLESTRDEVVQHHAVEGVRAVVDLDPYAQESGRVSLQVFDRSNGPNVRYDKYQDLPPAIAARIIDAKSRPQIPTSYQSSQYVSAQYGTFTQGHQGHYMPPSYPNQNYPSVAAPGTGSAALDPTTIGKILGLVNGPQGVPQTYKEGPPVDVDTLLANLGTVPHPLRVHPPNQHSASYMNPQPNLPPGVPRAGDSARQVQDILTRLTRPR</sequence>
<comment type="caution">
    <text evidence="4">The sequence shown here is derived from an EMBL/GenBank/DDBJ whole genome shotgun (WGS) entry which is preliminary data.</text>
</comment>
<dbReference type="STRING" id="363999.A0A439CQH6"/>
<feature type="region of interest" description="Disordered" evidence="2">
    <location>
        <begin position="250"/>
        <end position="288"/>
    </location>
</feature>
<dbReference type="InterPro" id="IPR035979">
    <property type="entry name" value="RBD_domain_sf"/>
</dbReference>
<dbReference type="EMBL" id="RYZI01000572">
    <property type="protein sequence ID" value="RWA04415.1"/>
    <property type="molecule type" value="Genomic_DNA"/>
</dbReference>
<dbReference type="Proteomes" id="UP000286045">
    <property type="component" value="Unassembled WGS sequence"/>
</dbReference>
<dbReference type="PANTHER" id="PTHR23295:SF6">
    <property type="entry name" value="NEOSIN, ISOFORM A"/>
    <property type="match status" value="1"/>
</dbReference>
<evidence type="ECO:0000259" key="3">
    <source>
        <dbReference type="PROSITE" id="PS50102"/>
    </source>
</evidence>
<feature type="compositionally biased region" description="Polar residues" evidence="2">
    <location>
        <begin position="136"/>
        <end position="145"/>
    </location>
</feature>
<keyword evidence="5" id="KW-1185">Reference proteome</keyword>
<feature type="region of interest" description="Disordered" evidence="2">
    <location>
        <begin position="448"/>
        <end position="544"/>
    </location>
</feature>
<protein>
    <recommendedName>
        <fullName evidence="3">RRM domain-containing protein</fullName>
    </recommendedName>
</protein>
<dbReference type="PANTHER" id="PTHR23295">
    <property type="entry name" value="NUCLEAR RECEPTOR COACTIVATOR 5-RELATED"/>
    <property type="match status" value="1"/>
</dbReference>
<dbReference type="SUPFAM" id="SSF54928">
    <property type="entry name" value="RNA-binding domain, RBD"/>
    <property type="match status" value="1"/>
</dbReference>
<dbReference type="GO" id="GO:0003723">
    <property type="term" value="F:RNA binding"/>
    <property type="evidence" value="ECO:0007669"/>
    <property type="project" value="UniProtKB-UniRule"/>
</dbReference>
<name>A0A439CQH6_9PEZI</name>
<feature type="compositionally biased region" description="Polar residues" evidence="2">
    <location>
        <begin position="158"/>
        <end position="171"/>
    </location>
</feature>
<dbReference type="Pfam" id="PF00076">
    <property type="entry name" value="RRM_1"/>
    <property type="match status" value="1"/>
</dbReference>